<dbReference type="OMA" id="TMNIARV"/>
<sequence>MKQDSSEEITIEFNTLDRSTTGRESLPVSPSNEHDTTPMITRKRESIDDESNSSTRFDPALIHHHSSGRDWMNRLKTWLATLNEPTTRPKWFSFISPQGKDYLQAIARAKQEQRALEASSSSATPTPNLVASLYKFDVQNNSVAENYILSPFWNYLTANVFPEWLAPNTITLTGFICMALAFALALINFYSFIANPETNPYTFLYNFGLVLISILIFLYNTFDGCDGKQARRTGSSSPLGEVFDHGVDALTMSILCLCFLIALGETPYKPSALSSETTTFFSDIGRVTLHLIMMFAFYGAHWEHYHTGRFYMGFVSASDGQFAVVGVHLASCIYNLFQSGSNVVGFGQQTILGMSLAFWIILITTMGTLASPAFAVFHVLKHYRQRSKNLESDLSNSHNNSQEETFPNEPNLDLESGSSISTQQFKKYSILKMSQELGNAVLDLLVVFIFFAVYFSMTLISRIIPADVAGDNSFYQTNWISIYVVGALTFGIYLTTMNIARVTNHPYPRFTKQYVIMLLPMIIFVLNGLTMIFSSKGPLIPAKGLLIFNLVWSSSFYLFFAVSVVWEFCKGLNIYAFRLSPGSSTLSSNSQNSSSIQRDVSASTSSPQILQESDDEEDDLEAQTNKRSSPRASQLIEQL</sequence>
<evidence type="ECO:0000256" key="2">
    <source>
        <dbReference type="ARBA" id="ARBA00010441"/>
    </source>
</evidence>
<dbReference type="OrthoDB" id="196717at2759"/>
<feature type="transmembrane region" description="Helical" evidence="7">
    <location>
        <begin position="314"/>
        <end position="337"/>
    </location>
</feature>
<evidence type="ECO:0000256" key="5">
    <source>
        <dbReference type="RuleBase" id="RU003750"/>
    </source>
</evidence>
<feature type="transmembrane region" description="Helical" evidence="7">
    <location>
        <begin position="357"/>
        <end position="380"/>
    </location>
</feature>
<dbReference type="VEuPathDB" id="AmoebaDB:FDP41_006753"/>
<dbReference type="InterPro" id="IPR043130">
    <property type="entry name" value="CDP-OH_PTrfase_TM_dom"/>
</dbReference>
<dbReference type="PROSITE" id="PS00379">
    <property type="entry name" value="CDP_ALCOHOL_P_TRANSF"/>
    <property type="match status" value="1"/>
</dbReference>
<evidence type="ECO:0000313" key="8">
    <source>
        <dbReference type="EMBL" id="KAF0974143.1"/>
    </source>
</evidence>
<gene>
    <name evidence="8" type="ORF">FDP41_006753</name>
</gene>
<dbReference type="AlphaFoldDB" id="A0A6A5B6E3"/>
<keyword evidence="9" id="KW-1185">Reference proteome</keyword>
<feature type="transmembrane region" description="Helical" evidence="7">
    <location>
        <begin position="242"/>
        <end position="264"/>
    </location>
</feature>
<feature type="transmembrane region" description="Helical" evidence="7">
    <location>
        <begin position="545"/>
        <end position="569"/>
    </location>
</feature>
<feature type="transmembrane region" description="Helical" evidence="7">
    <location>
        <begin position="480"/>
        <end position="502"/>
    </location>
</feature>
<comment type="caution">
    <text evidence="8">The sequence shown here is derived from an EMBL/GenBank/DDBJ whole genome shotgun (WGS) entry which is preliminary data.</text>
</comment>
<feature type="compositionally biased region" description="Polar residues" evidence="6">
    <location>
        <begin position="622"/>
        <end position="639"/>
    </location>
</feature>
<keyword evidence="7" id="KW-1133">Transmembrane helix</keyword>
<feature type="transmembrane region" description="Helical" evidence="7">
    <location>
        <begin position="440"/>
        <end position="460"/>
    </location>
</feature>
<evidence type="ECO:0000256" key="7">
    <source>
        <dbReference type="SAM" id="Phobius"/>
    </source>
</evidence>
<dbReference type="GeneID" id="68113971"/>
<dbReference type="InterPro" id="IPR048254">
    <property type="entry name" value="CDP_ALCOHOL_P_TRANSF_CS"/>
</dbReference>
<dbReference type="VEuPathDB" id="AmoebaDB:NF0065010"/>
<feature type="compositionally biased region" description="Polar residues" evidence="6">
    <location>
        <begin position="596"/>
        <end position="611"/>
    </location>
</feature>
<evidence type="ECO:0000256" key="3">
    <source>
        <dbReference type="ARBA" id="ARBA00022679"/>
    </source>
</evidence>
<feature type="region of interest" description="Disordered" evidence="6">
    <location>
        <begin position="1"/>
        <end position="60"/>
    </location>
</feature>
<dbReference type="PANTHER" id="PTHR10414:SF77">
    <property type="entry name" value="CDP-ALCOHOL PHOSPHATIDYLTRANSFERASE FAMILY PROTEIN"/>
    <property type="match status" value="1"/>
</dbReference>
<comment type="similarity">
    <text evidence="2 5">Belongs to the CDP-alcohol phosphatidyltransferase class-I family.</text>
</comment>
<dbReference type="GO" id="GO:0008654">
    <property type="term" value="P:phospholipid biosynthetic process"/>
    <property type="evidence" value="ECO:0007669"/>
    <property type="project" value="InterPro"/>
</dbReference>
<evidence type="ECO:0000313" key="9">
    <source>
        <dbReference type="Proteomes" id="UP000444721"/>
    </source>
</evidence>
<evidence type="ECO:0000256" key="4">
    <source>
        <dbReference type="ARBA" id="ARBA00023136"/>
    </source>
</evidence>
<dbReference type="Pfam" id="PF01066">
    <property type="entry name" value="CDP-OH_P_transf"/>
    <property type="match status" value="1"/>
</dbReference>
<dbReference type="GO" id="GO:0016020">
    <property type="term" value="C:membrane"/>
    <property type="evidence" value="ECO:0007669"/>
    <property type="project" value="UniProtKB-SubCell"/>
</dbReference>
<name>A0A6A5B6E3_NAEFO</name>
<feature type="compositionally biased region" description="Acidic residues" evidence="6">
    <location>
        <begin position="612"/>
        <end position="621"/>
    </location>
</feature>
<feature type="region of interest" description="Disordered" evidence="6">
    <location>
        <begin position="583"/>
        <end position="639"/>
    </location>
</feature>
<feature type="compositionally biased region" description="Basic and acidic residues" evidence="6">
    <location>
        <begin position="32"/>
        <end position="46"/>
    </location>
</feature>
<feature type="compositionally biased region" description="Acidic residues" evidence="6">
    <location>
        <begin position="1"/>
        <end position="10"/>
    </location>
</feature>
<feature type="compositionally biased region" description="Polar residues" evidence="6">
    <location>
        <begin position="392"/>
        <end position="405"/>
    </location>
</feature>
<organism evidence="8 9">
    <name type="scientific">Naegleria fowleri</name>
    <name type="common">Brain eating amoeba</name>
    <dbReference type="NCBI Taxonomy" id="5763"/>
    <lineage>
        <taxon>Eukaryota</taxon>
        <taxon>Discoba</taxon>
        <taxon>Heterolobosea</taxon>
        <taxon>Tetramitia</taxon>
        <taxon>Eutetramitia</taxon>
        <taxon>Vahlkampfiidae</taxon>
        <taxon>Naegleria</taxon>
    </lineage>
</organism>
<dbReference type="VEuPathDB" id="AmoebaDB:NfTy_075020"/>
<dbReference type="RefSeq" id="XP_044558856.1">
    <property type="nucleotide sequence ID" value="XM_044710422.1"/>
</dbReference>
<evidence type="ECO:0000256" key="1">
    <source>
        <dbReference type="ARBA" id="ARBA00004370"/>
    </source>
</evidence>
<accession>A0A6A5B6E3</accession>
<dbReference type="PANTHER" id="PTHR10414">
    <property type="entry name" value="ETHANOLAMINEPHOSPHOTRANSFERASE"/>
    <property type="match status" value="1"/>
</dbReference>
<comment type="subcellular location">
    <subcellularLocation>
        <location evidence="1">Membrane</location>
    </subcellularLocation>
</comment>
<evidence type="ECO:0000256" key="6">
    <source>
        <dbReference type="SAM" id="MobiDB-lite"/>
    </source>
</evidence>
<dbReference type="EMBL" id="VFQX01000053">
    <property type="protein sequence ID" value="KAF0974143.1"/>
    <property type="molecule type" value="Genomic_DNA"/>
</dbReference>
<dbReference type="Gene3D" id="1.20.120.1760">
    <property type="match status" value="1"/>
</dbReference>
<dbReference type="InterPro" id="IPR000462">
    <property type="entry name" value="CDP-OH_P_trans"/>
</dbReference>
<keyword evidence="4 7" id="KW-0472">Membrane</keyword>
<feature type="compositionally biased region" description="Polar residues" evidence="6">
    <location>
        <begin position="12"/>
        <end position="31"/>
    </location>
</feature>
<feature type="transmembrane region" description="Helical" evidence="7">
    <location>
        <begin position="203"/>
        <end position="222"/>
    </location>
</feature>
<protein>
    <submittedName>
        <fullName evidence="8">Uncharacterized protein</fullName>
    </submittedName>
</protein>
<feature type="region of interest" description="Disordered" evidence="6">
    <location>
        <begin position="392"/>
        <end position="413"/>
    </location>
</feature>
<dbReference type="GO" id="GO:0016780">
    <property type="term" value="F:phosphotransferase activity, for other substituted phosphate groups"/>
    <property type="evidence" value="ECO:0007669"/>
    <property type="project" value="InterPro"/>
</dbReference>
<dbReference type="InterPro" id="IPR014472">
    <property type="entry name" value="CHOPT"/>
</dbReference>
<feature type="compositionally biased region" description="Low complexity" evidence="6">
    <location>
        <begin position="583"/>
        <end position="595"/>
    </location>
</feature>
<reference evidence="8 9" key="1">
    <citation type="journal article" date="2019" name="Sci. Rep.">
        <title>Nanopore sequencing improves the draft genome of the human pathogenic amoeba Naegleria fowleri.</title>
        <authorList>
            <person name="Liechti N."/>
            <person name="Schurch N."/>
            <person name="Bruggmann R."/>
            <person name="Wittwer M."/>
        </authorList>
    </citation>
    <scope>NUCLEOTIDE SEQUENCE [LARGE SCALE GENOMIC DNA]</scope>
    <source>
        <strain evidence="8 9">ATCC 30894</strain>
    </source>
</reference>
<keyword evidence="3 5" id="KW-0808">Transferase</keyword>
<dbReference type="Proteomes" id="UP000444721">
    <property type="component" value="Unassembled WGS sequence"/>
</dbReference>
<feature type="transmembrane region" description="Helical" evidence="7">
    <location>
        <begin position="514"/>
        <end position="533"/>
    </location>
</feature>
<feature type="transmembrane region" description="Helical" evidence="7">
    <location>
        <begin position="170"/>
        <end position="191"/>
    </location>
</feature>
<feature type="transmembrane region" description="Helical" evidence="7">
    <location>
        <begin position="284"/>
        <end position="302"/>
    </location>
</feature>
<proteinExistence type="inferred from homology"/>
<keyword evidence="7" id="KW-0812">Transmembrane</keyword>